<dbReference type="InterPro" id="IPR048715">
    <property type="entry name" value="CggR_N"/>
</dbReference>
<protein>
    <submittedName>
        <fullName evidence="7">Central glycolytic genes regulator</fullName>
    </submittedName>
</protein>
<proteinExistence type="inferred from homology"/>
<evidence type="ECO:0000256" key="1">
    <source>
        <dbReference type="ARBA" id="ARBA00010466"/>
    </source>
</evidence>
<dbReference type="PANTHER" id="PTHR34294:SF5">
    <property type="entry name" value="CENTRAL GLYCOLYTIC GENES REGULATOR"/>
    <property type="match status" value="1"/>
</dbReference>
<dbReference type="HOGENOM" id="CLU_054506_2_0_9"/>
<dbReference type="GO" id="GO:0030246">
    <property type="term" value="F:carbohydrate binding"/>
    <property type="evidence" value="ECO:0007669"/>
    <property type="project" value="InterPro"/>
</dbReference>
<feature type="domain" description="CggR N-terminal DNA binding" evidence="6">
    <location>
        <begin position="18"/>
        <end position="88"/>
    </location>
</feature>
<dbReference type="OrthoDB" id="9793820at2"/>
<evidence type="ECO:0000256" key="2">
    <source>
        <dbReference type="ARBA" id="ARBA00023015"/>
    </source>
</evidence>
<evidence type="ECO:0000259" key="6">
    <source>
        <dbReference type="Pfam" id="PF21715"/>
    </source>
</evidence>
<evidence type="ECO:0000256" key="3">
    <source>
        <dbReference type="ARBA" id="ARBA00023125"/>
    </source>
</evidence>
<dbReference type="EMBL" id="CP008876">
    <property type="protein sequence ID" value="AIF68129.1"/>
    <property type="molecule type" value="Genomic_DNA"/>
</dbReference>
<dbReference type="GeneID" id="34220963"/>
<feature type="domain" description="Sugar-binding" evidence="5">
    <location>
        <begin position="94"/>
        <end position="338"/>
    </location>
</feature>
<name>A0A075LP50_9BACI</name>
<evidence type="ECO:0000313" key="8">
    <source>
        <dbReference type="Proteomes" id="UP000027980"/>
    </source>
</evidence>
<dbReference type="PANTHER" id="PTHR34294">
    <property type="entry name" value="TRANSCRIPTIONAL REGULATOR-RELATED"/>
    <property type="match status" value="1"/>
</dbReference>
<dbReference type="Pfam" id="PF21715">
    <property type="entry name" value="CggR_N"/>
    <property type="match status" value="1"/>
</dbReference>
<dbReference type="AlphaFoldDB" id="A0A075LP50"/>
<keyword evidence="3" id="KW-0238">DNA-binding</keyword>
<reference evidence="7 8" key="1">
    <citation type="submission" date="2014-07" db="EMBL/GenBank/DDBJ databases">
        <title>Complete genome sequence of a moderately halophilic bacterium Terribacillus aidingensis MP602, isolated from Cryptomeria fortunei in Tianmu mountain in China.</title>
        <authorList>
            <person name="Wang Y."/>
            <person name="Lu P."/>
            <person name="Zhang L."/>
        </authorList>
    </citation>
    <scope>NUCLEOTIDE SEQUENCE [LARGE SCALE GENOMIC DNA]</scope>
    <source>
        <strain evidence="7 8">MP602</strain>
    </source>
</reference>
<dbReference type="InterPro" id="IPR037171">
    <property type="entry name" value="NagB/RpiA_transferase-like"/>
</dbReference>
<dbReference type="Proteomes" id="UP000027980">
    <property type="component" value="Chromosome"/>
</dbReference>
<dbReference type="Gene3D" id="1.10.10.10">
    <property type="entry name" value="Winged helix-like DNA-binding domain superfamily/Winged helix DNA-binding domain"/>
    <property type="match status" value="1"/>
</dbReference>
<dbReference type="GO" id="GO:0003677">
    <property type="term" value="F:DNA binding"/>
    <property type="evidence" value="ECO:0007669"/>
    <property type="project" value="UniProtKB-KW"/>
</dbReference>
<comment type="similarity">
    <text evidence="1">Belongs to the SorC transcriptional regulatory family.</text>
</comment>
<accession>A0A075LP50</accession>
<dbReference type="InterPro" id="IPR036390">
    <property type="entry name" value="WH_DNA-bd_sf"/>
</dbReference>
<dbReference type="SUPFAM" id="SSF100950">
    <property type="entry name" value="NagB/RpiA/CoA transferase-like"/>
    <property type="match status" value="1"/>
</dbReference>
<dbReference type="InterPro" id="IPR036388">
    <property type="entry name" value="WH-like_DNA-bd_sf"/>
</dbReference>
<evidence type="ECO:0000256" key="4">
    <source>
        <dbReference type="ARBA" id="ARBA00023163"/>
    </source>
</evidence>
<sequence length="340" mass="37437">MRSVIDLQKKLFPDVLAIMQRRYGILQFVKTMGPLGRRTLAENMNLAERVVRGEIDFLQNQGMIYITTKGVQITDEGLEVHEQLEAFMLEASEISVLEQRVRERLGIDNCIVVPGNSDTQDWVKQEMGKRCAQLLEGMLHPNYTVAVTGGTTMAALAAAMPPIHTAENVMFVPARGGIGEQVENEANTICAAMAKRARSQYRLLYVPDPIGEESYQTIIEEPSVKEVLSIINRSNVVIHGIGDAMTMAERRRTPAPLVEQIKSGVAVSEAFGYYFDAEGNVVHRVRTVGLQLEDLDKAEHVIAIAGGASKARAIASYFKLGRNNILVTDEAAANQLIKGN</sequence>
<gene>
    <name evidence="7" type="ORF">GZ22_16815</name>
</gene>
<keyword evidence="2" id="KW-0805">Transcription regulation</keyword>
<dbReference type="KEGG" id="tap:GZ22_16815"/>
<evidence type="ECO:0000259" key="5">
    <source>
        <dbReference type="Pfam" id="PF04198"/>
    </source>
</evidence>
<dbReference type="RefSeq" id="WP_038564719.1">
    <property type="nucleotide sequence ID" value="NZ_CP008876.1"/>
</dbReference>
<evidence type="ECO:0000313" key="7">
    <source>
        <dbReference type="EMBL" id="AIF68129.1"/>
    </source>
</evidence>
<dbReference type="Gene3D" id="3.40.50.1360">
    <property type="match status" value="1"/>
</dbReference>
<organism evidence="7 8">
    <name type="scientific">Terribacillus saccharophilus</name>
    <dbReference type="NCBI Taxonomy" id="361277"/>
    <lineage>
        <taxon>Bacteria</taxon>
        <taxon>Bacillati</taxon>
        <taxon>Bacillota</taxon>
        <taxon>Bacilli</taxon>
        <taxon>Bacillales</taxon>
        <taxon>Bacillaceae</taxon>
        <taxon>Terribacillus</taxon>
    </lineage>
</organism>
<dbReference type="InterPro" id="IPR007324">
    <property type="entry name" value="Sugar-bd_dom_put"/>
</dbReference>
<dbReference type="InterPro" id="IPR051054">
    <property type="entry name" value="SorC_transcr_regulators"/>
</dbReference>
<dbReference type="Pfam" id="PF04198">
    <property type="entry name" value="Sugar-bind"/>
    <property type="match status" value="1"/>
</dbReference>
<dbReference type="SUPFAM" id="SSF46785">
    <property type="entry name" value="Winged helix' DNA-binding domain"/>
    <property type="match status" value="1"/>
</dbReference>
<keyword evidence="4" id="KW-0804">Transcription</keyword>